<gene>
    <name evidence="1" type="ORF">NP064_12335</name>
</gene>
<keyword evidence="2" id="KW-1185">Reference proteome</keyword>
<evidence type="ECO:0000313" key="1">
    <source>
        <dbReference type="EMBL" id="UUI74577.1"/>
    </source>
</evidence>
<dbReference type="PANTHER" id="PTHR36439:SF1">
    <property type="entry name" value="DUF1697 DOMAIN-CONTAINING PROTEIN"/>
    <property type="match status" value="1"/>
</dbReference>
<dbReference type="Pfam" id="PF08002">
    <property type="entry name" value="DUF1697"/>
    <property type="match status" value="1"/>
</dbReference>
<dbReference type="Gene3D" id="3.30.70.1280">
    <property type="entry name" value="SP0830-like domains"/>
    <property type="match status" value="1"/>
</dbReference>
<name>A0ABY5KVQ9_9CELL</name>
<protein>
    <submittedName>
        <fullName evidence="1">DUF1697 domain-containing protein</fullName>
    </submittedName>
</protein>
<dbReference type="Proteomes" id="UP001316189">
    <property type="component" value="Chromosome"/>
</dbReference>
<accession>A0ABY5KVQ9</accession>
<sequence length="182" mass="18951">MTAALALLRGVNVGGRRKVPMADLRAIVESFGHSEVATLLNSGNVVFAASGGAEFDAAAAAADITAGVRGRLGLEVDVVVRTAAQVDAVVAANPFVEAARTDPSHLVVVFYSDPVRDAVLDMSRHGSEQVVWDGAQAYVTYPEGIGRSTLTADALDRAAGQPGTGRNWRTVLALQELLLARA</sequence>
<proteinExistence type="predicted"/>
<organism evidence="1 2">
    <name type="scientific">Cellulomonas chengniuliangii</name>
    <dbReference type="NCBI Taxonomy" id="2968084"/>
    <lineage>
        <taxon>Bacteria</taxon>
        <taxon>Bacillati</taxon>
        <taxon>Actinomycetota</taxon>
        <taxon>Actinomycetes</taxon>
        <taxon>Micrococcales</taxon>
        <taxon>Cellulomonadaceae</taxon>
        <taxon>Cellulomonas</taxon>
    </lineage>
</organism>
<dbReference type="PIRSF" id="PIRSF008502">
    <property type="entry name" value="UCP008502"/>
    <property type="match status" value="1"/>
</dbReference>
<dbReference type="SUPFAM" id="SSF160379">
    <property type="entry name" value="SP0830-like"/>
    <property type="match status" value="1"/>
</dbReference>
<dbReference type="PANTHER" id="PTHR36439">
    <property type="entry name" value="BLL4334 PROTEIN"/>
    <property type="match status" value="1"/>
</dbReference>
<reference evidence="1 2" key="1">
    <citation type="submission" date="2022-07" db="EMBL/GenBank/DDBJ databases">
        <title>Novel species in genus cellulomonas.</title>
        <authorList>
            <person name="Ye L."/>
        </authorList>
    </citation>
    <scope>NUCLEOTIDE SEQUENCE [LARGE SCALE GENOMIC DNA]</scope>
    <source>
        <strain evidence="2">zg-Y338</strain>
    </source>
</reference>
<dbReference type="EMBL" id="CP101988">
    <property type="protein sequence ID" value="UUI74577.1"/>
    <property type="molecule type" value="Genomic_DNA"/>
</dbReference>
<dbReference type="InterPro" id="IPR012545">
    <property type="entry name" value="DUF1697"/>
</dbReference>
<dbReference type="RefSeq" id="WP_227570708.1">
    <property type="nucleotide sequence ID" value="NZ_CP101988.1"/>
</dbReference>
<evidence type="ECO:0000313" key="2">
    <source>
        <dbReference type="Proteomes" id="UP001316189"/>
    </source>
</evidence>